<name>A0A6H1UCM1_9GAMM</name>
<dbReference type="GO" id="GO:0016020">
    <property type="term" value="C:membrane"/>
    <property type="evidence" value="ECO:0007669"/>
    <property type="project" value="UniProtKB-UniRule"/>
</dbReference>
<dbReference type="Gene3D" id="3.30.1330.60">
    <property type="entry name" value="OmpA-like domain"/>
    <property type="match status" value="1"/>
</dbReference>
<dbReference type="Pfam" id="PF00691">
    <property type="entry name" value="OmpA"/>
    <property type="match status" value="1"/>
</dbReference>
<dbReference type="Gene3D" id="2.60.40.2540">
    <property type="match status" value="1"/>
</dbReference>
<feature type="domain" description="OmpA-like" evidence="3">
    <location>
        <begin position="173"/>
        <end position="290"/>
    </location>
</feature>
<keyword evidence="2" id="KW-0732">Signal</keyword>
<dbReference type="KEGG" id="fes:HER31_07930"/>
<dbReference type="PANTHER" id="PTHR30329">
    <property type="entry name" value="STATOR ELEMENT OF FLAGELLAR MOTOR COMPLEX"/>
    <property type="match status" value="1"/>
</dbReference>
<dbReference type="PRINTS" id="PR01023">
    <property type="entry name" value="NAFLGMOTY"/>
</dbReference>
<proteinExistence type="predicted"/>
<evidence type="ECO:0000313" key="5">
    <source>
        <dbReference type="Proteomes" id="UP000501602"/>
    </source>
</evidence>
<gene>
    <name evidence="4" type="ORF">HER31_07930</name>
</gene>
<keyword evidence="5" id="KW-1185">Reference proteome</keyword>
<organism evidence="4 5">
    <name type="scientific">Ferrimonas lipolytica</name>
    <dbReference type="NCBI Taxonomy" id="2724191"/>
    <lineage>
        <taxon>Bacteria</taxon>
        <taxon>Pseudomonadati</taxon>
        <taxon>Pseudomonadota</taxon>
        <taxon>Gammaproteobacteria</taxon>
        <taxon>Alteromonadales</taxon>
        <taxon>Ferrimonadaceae</taxon>
        <taxon>Ferrimonas</taxon>
    </lineage>
</organism>
<dbReference type="SUPFAM" id="SSF103088">
    <property type="entry name" value="OmpA-like"/>
    <property type="match status" value="1"/>
</dbReference>
<dbReference type="EMBL" id="CP051180">
    <property type="protein sequence ID" value="QIZ76811.1"/>
    <property type="molecule type" value="Genomic_DNA"/>
</dbReference>
<dbReference type="Pfam" id="PF18393">
    <property type="entry name" value="MotY_N"/>
    <property type="match status" value="1"/>
</dbReference>
<evidence type="ECO:0000259" key="3">
    <source>
        <dbReference type="PROSITE" id="PS51123"/>
    </source>
</evidence>
<feature type="chain" id="PRO_5026315007" evidence="2">
    <location>
        <begin position="26"/>
        <end position="315"/>
    </location>
</feature>
<dbReference type="CDD" id="cd07185">
    <property type="entry name" value="OmpA_C-like"/>
    <property type="match status" value="1"/>
</dbReference>
<dbReference type="Proteomes" id="UP000501602">
    <property type="component" value="Chromosome"/>
</dbReference>
<dbReference type="PROSITE" id="PS51123">
    <property type="entry name" value="OMPA_2"/>
    <property type="match status" value="1"/>
</dbReference>
<dbReference type="InterPro" id="IPR050330">
    <property type="entry name" value="Bact_OuterMem_StrucFunc"/>
</dbReference>
<accession>A0A6H1UCM1</accession>
<dbReference type="AlphaFoldDB" id="A0A6H1UCM1"/>
<protein>
    <submittedName>
        <fullName evidence="4">OmpA family protein</fullName>
    </submittedName>
</protein>
<dbReference type="InterPro" id="IPR006665">
    <property type="entry name" value="OmpA-like"/>
</dbReference>
<dbReference type="InterPro" id="IPR036737">
    <property type="entry name" value="OmpA-like_sf"/>
</dbReference>
<keyword evidence="1" id="KW-0472">Membrane</keyword>
<evidence type="ECO:0000256" key="2">
    <source>
        <dbReference type="SAM" id="SignalP"/>
    </source>
</evidence>
<dbReference type="RefSeq" id="WP_168660072.1">
    <property type="nucleotide sequence ID" value="NZ_CP051180.1"/>
</dbReference>
<dbReference type="InterPro" id="IPR041544">
    <property type="entry name" value="MotY_N"/>
</dbReference>
<evidence type="ECO:0000313" key="4">
    <source>
        <dbReference type="EMBL" id="QIZ76811.1"/>
    </source>
</evidence>
<reference evidence="4 5" key="1">
    <citation type="submission" date="2020-04" db="EMBL/GenBank/DDBJ databases">
        <title>Ferrimonas sp. S7 isolated from sea water.</title>
        <authorList>
            <person name="Bae S.S."/>
            <person name="Baek K."/>
        </authorList>
    </citation>
    <scope>NUCLEOTIDE SEQUENCE [LARGE SCALE GENOMIC DNA]</scope>
    <source>
        <strain evidence="4 5">S7</strain>
    </source>
</reference>
<sequence>MNIRLHNLISTFFMLFAVAINHAHALPLNVNIATDIDLARWDYHGSKFQCSLSHPVDGFGEYVLFNKAGYPSRLELHAQWLQQPESESPIEITFPAWQSKESVVPYQGALQWHANVASSEQQVELFLQALMRGWQWQTKVHAGDRQWQVVATNVNSSIAVEQFLNCQQQLLPRSFEQIRNIQFNLASGQVRINEQQQQELSAVAAYVDADPRITKVMVDAHTDSAGDSLENLVLSRARSDDVVEGLIAVGVPAAMIEARGHGDRYPIASNRTAAGMQLNRRVNVRLLLKGHQSVNDAGSEVDLRNTLSKPVDGAW</sequence>
<feature type="signal peptide" evidence="2">
    <location>
        <begin position="1"/>
        <end position="25"/>
    </location>
</feature>
<dbReference type="PANTHER" id="PTHR30329:SF17">
    <property type="entry name" value="LIPOPROTEIN YFIB-RELATED"/>
    <property type="match status" value="1"/>
</dbReference>
<evidence type="ECO:0000256" key="1">
    <source>
        <dbReference type="PROSITE-ProRule" id="PRU00473"/>
    </source>
</evidence>